<evidence type="ECO:0000259" key="1">
    <source>
        <dbReference type="Pfam" id="PF18029"/>
    </source>
</evidence>
<keyword evidence="3" id="KW-1185">Reference proteome</keyword>
<feature type="domain" description="Glyoxalase-like" evidence="1">
    <location>
        <begin position="137"/>
        <end position="238"/>
    </location>
</feature>
<dbReference type="SUPFAM" id="SSF54593">
    <property type="entry name" value="Glyoxalase/Bleomycin resistance protein/Dihydroxybiphenyl dioxygenase"/>
    <property type="match status" value="2"/>
</dbReference>
<dbReference type="Proteomes" id="UP000295444">
    <property type="component" value="Unassembled WGS sequence"/>
</dbReference>
<dbReference type="Pfam" id="PF18029">
    <property type="entry name" value="Glyoxalase_6"/>
    <property type="match status" value="2"/>
</dbReference>
<dbReference type="InterPro" id="IPR029068">
    <property type="entry name" value="Glyas_Bleomycin-R_OHBP_Dase"/>
</dbReference>
<organism evidence="2 3">
    <name type="scientific">Labedaea rhizosphaerae</name>
    <dbReference type="NCBI Taxonomy" id="598644"/>
    <lineage>
        <taxon>Bacteria</taxon>
        <taxon>Bacillati</taxon>
        <taxon>Actinomycetota</taxon>
        <taxon>Actinomycetes</taxon>
        <taxon>Pseudonocardiales</taxon>
        <taxon>Pseudonocardiaceae</taxon>
        <taxon>Labedaea</taxon>
    </lineage>
</organism>
<comment type="caution">
    <text evidence="2">The sequence shown here is derived from an EMBL/GenBank/DDBJ whole genome shotgun (WGS) entry which is preliminary data.</text>
</comment>
<dbReference type="Gene3D" id="3.10.180.10">
    <property type="entry name" value="2,3-Dihydroxybiphenyl 1,2-Dioxygenase, domain 1"/>
    <property type="match status" value="2"/>
</dbReference>
<dbReference type="CDD" id="cd06587">
    <property type="entry name" value="VOC"/>
    <property type="match status" value="1"/>
</dbReference>
<dbReference type="PANTHER" id="PTHR35908">
    <property type="entry name" value="HYPOTHETICAL FUSION PROTEIN"/>
    <property type="match status" value="1"/>
</dbReference>
<protein>
    <recommendedName>
        <fullName evidence="1">Glyoxalase-like domain-containing protein</fullName>
    </recommendedName>
</protein>
<feature type="domain" description="Glyoxalase-like" evidence="1">
    <location>
        <begin position="13"/>
        <end position="123"/>
    </location>
</feature>
<dbReference type="EMBL" id="SNXZ01000004">
    <property type="protein sequence ID" value="TDP96030.1"/>
    <property type="molecule type" value="Genomic_DNA"/>
</dbReference>
<dbReference type="InterPro" id="IPR041581">
    <property type="entry name" value="Glyoxalase_6"/>
</dbReference>
<dbReference type="AlphaFoldDB" id="A0A4R6S878"/>
<accession>A0A4R6S878</accession>
<proteinExistence type="predicted"/>
<gene>
    <name evidence="2" type="ORF">EV186_10410</name>
</gene>
<sequence length="238" mass="25573">MVPATVRDMLVNVVVDAASPAHLAEFWSEMLSGWFVREEPEGEVDVVAPSADGATLDLVFVPVASPKRGKNRVHLDLASNGPEHQAELVDRALTAGATHVDIGQGDVPWVVLADPEGNEFCVLEHRAVYAGSGRLASIVMDTPDPAALAPFWATATGWEVVRAEPRFASLRAPDGRGPWLELLRTNDPKVGKNRVHLDVRGVEVERLVGLGAGRVDVGQGDVPWAVLEDPQGNEFCIL</sequence>
<dbReference type="PANTHER" id="PTHR35908:SF1">
    <property type="entry name" value="CONSERVED PROTEIN"/>
    <property type="match status" value="1"/>
</dbReference>
<evidence type="ECO:0000313" key="2">
    <source>
        <dbReference type="EMBL" id="TDP96030.1"/>
    </source>
</evidence>
<evidence type="ECO:0000313" key="3">
    <source>
        <dbReference type="Proteomes" id="UP000295444"/>
    </source>
</evidence>
<reference evidence="2 3" key="1">
    <citation type="submission" date="2019-03" db="EMBL/GenBank/DDBJ databases">
        <title>Genomic Encyclopedia of Type Strains, Phase IV (KMG-IV): sequencing the most valuable type-strain genomes for metagenomic binning, comparative biology and taxonomic classification.</title>
        <authorList>
            <person name="Goeker M."/>
        </authorList>
    </citation>
    <scope>NUCLEOTIDE SEQUENCE [LARGE SCALE GENOMIC DNA]</scope>
    <source>
        <strain evidence="2 3">DSM 45361</strain>
    </source>
</reference>
<name>A0A4R6S878_LABRH</name>